<comment type="caution">
    <text evidence="2">The sequence shown here is derived from an EMBL/GenBank/DDBJ whole genome shotgun (WGS) entry which is preliminary data.</text>
</comment>
<name>A0A2T5JWJ8_9RHOB</name>
<keyword evidence="1" id="KW-1133">Transmembrane helix</keyword>
<keyword evidence="1" id="KW-0472">Membrane</keyword>
<evidence type="ECO:0000313" key="3">
    <source>
        <dbReference type="Proteomes" id="UP000244060"/>
    </source>
</evidence>
<reference evidence="2 3" key="1">
    <citation type="submission" date="2018-04" db="EMBL/GenBank/DDBJ databases">
        <title>Genomic Encyclopedia of Type Strains, Phase III (KMG-III): the genomes of soil and plant-associated and newly described type strains.</title>
        <authorList>
            <person name="Whitman W."/>
        </authorList>
    </citation>
    <scope>NUCLEOTIDE SEQUENCE [LARGE SCALE GENOMIC DNA]</scope>
    <source>
        <strain evidence="2 3">KA25</strain>
    </source>
</reference>
<gene>
    <name evidence="2" type="ORF">C8J28_1167</name>
</gene>
<dbReference type="AlphaFoldDB" id="A0A2T5JWJ8"/>
<dbReference type="OrthoDB" id="7876207at2"/>
<keyword evidence="1" id="KW-0812">Transmembrane</keyword>
<sequence length="191" mass="21803">MMDRLFRPFRRDESGTAVVELVLVLPIMLWAYLALFTYWDAYRVLNTTQKASYTIADMISRFDTLDPADFPGMQDVLEYMIGDREGAKMRITAVVWSDRDKRFNVQWSCSPGNAKSVWNTALLNADTGVKGRIPSLDDGEWSVIVETWVDFVPAMDLSSLPVSTPLEPRTFHQFIATRPRPGKTNLTNRCE</sequence>
<accession>A0A2T5JWJ8</accession>
<organism evidence="2 3">
    <name type="scientific">Cereibacter azotoformans</name>
    <dbReference type="NCBI Taxonomy" id="43057"/>
    <lineage>
        <taxon>Bacteria</taxon>
        <taxon>Pseudomonadati</taxon>
        <taxon>Pseudomonadota</taxon>
        <taxon>Alphaproteobacteria</taxon>
        <taxon>Rhodobacterales</taxon>
        <taxon>Paracoccaceae</taxon>
        <taxon>Cereibacter</taxon>
    </lineage>
</organism>
<dbReference type="EMBL" id="QAOT01000016">
    <property type="protein sequence ID" value="PTR14536.1"/>
    <property type="molecule type" value="Genomic_DNA"/>
</dbReference>
<protein>
    <submittedName>
        <fullName evidence="2">Flp pilus assembly protein TadG</fullName>
    </submittedName>
</protein>
<evidence type="ECO:0000256" key="1">
    <source>
        <dbReference type="SAM" id="Phobius"/>
    </source>
</evidence>
<dbReference type="RefSeq" id="WP_146172314.1">
    <property type="nucleotide sequence ID" value="NZ_CP090021.1"/>
</dbReference>
<feature type="transmembrane region" description="Helical" evidence="1">
    <location>
        <begin position="21"/>
        <end position="39"/>
    </location>
</feature>
<keyword evidence="3" id="KW-1185">Reference proteome</keyword>
<proteinExistence type="predicted"/>
<dbReference type="Proteomes" id="UP000244060">
    <property type="component" value="Unassembled WGS sequence"/>
</dbReference>
<evidence type="ECO:0000313" key="2">
    <source>
        <dbReference type="EMBL" id="PTR14536.1"/>
    </source>
</evidence>